<organism evidence="3 5">
    <name type="scientific">Methanobacterium subterraneum</name>
    <dbReference type="NCBI Taxonomy" id="59277"/>
    <lineage>
        <taxon>Archaea</taxon>
        <taxon>Methanobacteriati</taxon>
        <taxon>Methanobacteriota</taxon>
        <taxon>Methanomada group</taxon>
        <taxon>Methanobacteria</taxon>
        <taxon>Methanobacteriales</taxon>
        <taxon>Methanobacteriaceae</taxon>
        <taxon>Methanobacterium</taxon>
    </lineage>
</organism>
<dbReference type="SMART" id="SM00849">
    <property type="entry name" value="Lactamase_B"/>
    <property type="match status" value="1"/>
</dbReference>
<dbReference type="InterPro" id="IPR036866">
    <property type="entry name" value="RibonucZ/Hydroxyglut_hydro"/>
</dbReference>
<dbReference type="OrthoDB" id="9180at2157"/>
<dbReference type="GO" id="GO:0070813">
    <property type="term" value="P:hydrogen sulfide metabolic process"/>
    <property type="evidence" value="ECO:0007669"/>
    <property type="project" value="TreeGrafter"/>
</dbReference>
<dbReference type="InterPro" id="IPR001279">
    <property type="entry name" value="Metallo-B-lactamas"/>
</dbReference>
<dbReference type="RefSeq" id="WP_100906724.1">
    <property type="nucleotide sequence ID" value="NZ_CP017766.1"/>
</dbReference>
<dbReference type="EMBL" id="JABBYL010000004">
    <property type="protein sequence ID" value="NMO08410.1"/>
    <property type="molecule type" value="Genomic_DNA"/>
</dbReference>
<evidence type="ECO:0000256" key="1">
    <source>
        <dbReference type="ARBA" id="ARBA00022723"/>
    </source>
</evidence>
<gene>
    <name evidence="3" type="ORF">BK007_06415</name>
    <name evidence="4" type="ORF">HG719_00995</name>
</gene>
<proteinExistence type="predicted"/>
<dbReference type="InterPro" id="IPR044528">
    <property type="entry name" value="POD-like_MBL-fold"/>
</dbReference>
<evidence type="ECO:0000313" key="6">
    <source>
        <dbReference type="Proteomes" id="UP000591058"/>
    </source>
</evidence>
<keyword evidence="1" id="KW-0479">Metal-binding</keyword>
<dbReference type="SUPFAM" id="SSF52821">
    <property type="entry name" value="Rhodanese/Cell cycle control phosphatase"/>
    <property type="match status" value="2"/>
</dbReference>
<dbReference type="Proteomes" id="UP000232806">
    <property type="component" value="Chromosome"/>
</dbReference>
<name>A0A2H4VFA0_9EURY</name>
<dbReference type="PROSITE" id="PS50206">
    <property type="entry name" value="RHODANESE_3"/>
    <property type="match status" value="2"/>
</dbReference>
<feature type="domain" description="Rhodanese" evidence="2">
    <location>
        <begin position="364"/>
        <end position="452"/>
    </location>
</feature>
<evidence type="ECO:0000313" key="3">
    <source>
        <dbReference type="EMBL" id="AUB56764.1"/>
    </source>
</evidence>
<dbReference type="GO" id="GO:0050313">
    <property type="term" value="F:sulfur dioxygenase activity"/>
    <property type="evidence" value="ECO:0007669"/>
    <property type="project" value="InterPro"/>
</dbReference>
<accession>A0A2H4VFA0</accession>
<dbReference type="InterPro" id="IPR001763">
    <property type="entry name" value="Rhodanese-like_dom"/>
</dbReference>
<dbReference type="PANTHER" id="PTHR43084:SF1">
    <property type="entry name" value="PERSULFIDE DIOXYGENASE ETHE1, MITOCHONDRIAL"/>
    <property type="match status" value="1"/>
</dbReference>
<reference evidence="4 6" key="2">
    <citation type="submission" date="2020-04" db="EMBL/GenBank/DDBJ databases">
        <title>Draft genome of Methanobacterium subterraneum isolated from animal feces.</title>
        <authorList>
            <person name="Ouboter H.T."/>
            <person name="Berger S."/>
            <person name="Gungor E."/>
            <person name="Jetten M.S.M."/>
            <person name="Welte C.U."/>
        </authorList>
    </citation>
    <scope>NUCLEOTIDE SEQUENCE [LARGE SCALE GENOMIC DNA]</scope>
    <source>
        <strain evidence="4">HO_2020</strain>
    </source>
</reference>
<dbReference type="EMBL" id="CP017766">
    <property type="protein sequence ID" value="AUB56764.1"/>
    <property type="molecule type" value="Genomic_DNA"/>
</dbReference>
<dbReference type="GO" id="GO:0046872">
    <property type="term" value="F:metal ion binding"/>
    <property type="evidence" value="ECO:0007669"/>
    <property type="project" value="UniProtKB-KW"/>
</dbReference>
<dbReference type="CDD" id="cd07724">
    <property type="entry name" value="POD-like_MBL-fold"/>
    <property type="match status" value="1"/>
</dbReference>
<dbReference type="InterPro" id="IPR051682">
    <property type="entry name" value="Mito_Persulfide_Diox"/>
</dbReference>
<dbReference type="Gene3D" id="3.40.250.10">
    <property type="entry name" value="Rhodanese-like domain"/>
    <property type="match status" value="2"/>
</dbReference>
<dbReference type="SMART" id="SM00450">
    <property type="entry name" value="RHOD"/>
    <property type="match status" value="2"/>
</dbReference>
<feature type="domain" description="Rhodanese" evidence="2">
    <location>
        <begin position="261"/>
        <end position="351"/>
    </location>
</feature>
<dbReference type="CDD" id="cd00158">
    <property type="entry name" value="RHOD"/>
    <property type="match status" value="2"/>
</dbReference>
<dbReference type="Pfam" id="PF00581">
    <property type="entry name" value="Rhodanese"/>
    <property type="match status" value="2"/>
</dbReference>
<keyword evidence="3" id="KW-0378">Hydrolase</keyword>
<reference evidence="3 5" key="1">
    <citation type="submission" date="2016-10" db="EMBL/GenBank/DDBJ databases">
        <title>Comparative genomics between deep and shallow subseafloor isolates.</title>
        <authorList>
            <person name="Ishii S."/>
            <person name="Miller J.R."/>
            <person name="Sutton G."/>
            <person name="Suzuki S."/>
            <person name="Methe B."/>
            <person name="Inagaki F."/>
            <person name="Imachi H."/>
        </authorList>
    </citation>
    <scope>NUCLEOTIDE SEQUENCE [LARGE SCALE GENOMIC DNA]</scope>
    <source>
        <strain evidence="3 5">MO-MB1</strain>
    </source>
</reference>
<evidence type="ECO:0000259" key="2">
    <source>
        <dbReference type="PROSITE" id="PS50206"/>
    </source>
</evidence>
<dbReference type="Gene3D" id="3.60.15.10">
    <property type="entry name" value="Ribonuclease Z/Hydroxyacylglutathione hydrolase-like"/>
    <property type="match status" value="1"/>
</dbReference>
<dbReference type="SUPFAM" id="SSF56281">
    <property type="entry name" value="Metallo-hydrolase/oxidoreductase"/>
    <property type="match status" value="1"/>
</dbReference>
<dbReference type="Proteomes" id="UP000591058">
    <property type="component" value="Unassembled WGS sequence"/>
</dbReference>
<dbReference type="AlphaFoldDB" id="A0A2H4VFA0"/>
<protein>
    <submittedName>
        <fullName evidence="3">MBL fold metallo-hydrolase</fullName>
    </submittedName>
</protein>
<dbReference type="GO" id="GO:0016787">
    <property type="term" value="F:hydrolase activity"/>
    <property type="evidence" value="ECO:0007669"/>
    <property type="project" value="UniProtKB-KW"/>
</dbReference>
<dbReference type="GeneID" id="35122901"/>
<sequence>MVKLIKSAGIAHHSYFIGASGRAIVVDPRRDVEVYLDLAESWGLDITHIFETHRNEDYIIGSLELAHTTGAEIFHGENLDFAYGNPVKDGDKFQFGNIELEVLDTPGHTLESISLVLRDLNVSEDAQMAFTGDVIFAGETGRVDFYGVDRRPEMAGLLYDSLFNKILPLGDQTVLCPAHGAGSVCGADIREHDYTTVGYEKKTNHQLQVSREKFIQLKNAEELYTPPYFQKMEFYNQNGVQILGRLPYINALNPRILKNMMKDRLCILDIRKPTSFAGGHINGSLNIWREGVPAFAGWFLNYQDPIVLVDDHDHRMDEVRQSLVRLGFDNIYGYLAGGFPSWYLHAEHLDTLNLWSVHQLKEELGGDFFLLDVRKLEDHTEGYIEGSHHIYVGELPEKIGEIPQDVPVVVYCDSGYKSTTACSYLKKCGYTDLTSVLGSMTAWTNAGYPVVNE</sequence>
<dbReference type="GO" id="GO:0006749">
    <property type="term" value="P:glutathione metabolic process"/>
    <property type="evidence" value="ECO:0007669"/>
    <property type="project" value="InterPro"/>
</dbReference>
<dbReference type="PANTHER" id="PTHR43084">
    <property type="entry name" value="PERSULFIDE DIOXYGENASE ETHE1"/>
    <property type="match status" value="1"/>
</dbReference>
<evidence type="ECO:0000313" key="5">
    <source>
        <dbReference type="Proteomes" id="UP000232806"/>
    </source>
</evidence>
<dbReference type="Pfam" id="PF00753">
    <property type="entry name" value="Lactamase_B"/>
    <property type="match status" value="1"/>
</dbReference>
<dbReference type="InterPro" id="IPR036873">
    <property type="entry name" value="Rhodanese-like_dom_sf"/>
</dbReference>
<evidence type="ECO:0000313" key="4">
    <source>
        <dbReference type="EMBL" id="NMO08410.1"/>
    </source>
</evidence>